<sequence>MQTSVQLYTVREPLVADFGGTLQRLADIGFTAVEAFDFVGTVDVVDTGDNGDAPAAVEETDATDKAQRYAQALKAAGLIAPSGHAHLVGQDITAAFDAAEIVGVKTVIEPMVRDDKWATAEDAVRIAESLNAAAKVAALRGLRVGYHNHNWELATKYDGVPALEFLAQHLDPDVVLELDLYWAWVGGVDPVGLLERLGERVQLVHVKDGPTGGGLDAQIPAGTGDVPLRAALAAAPWLDLAIVEFDVYGGDIFDGVTNSLRWLEAATG</sequence>
<dbReference type="SUPFAM" id="SSF51658">
    <property type="entry name" value="Xylose isomerase-like"/>
    <property type="match status" value="1"/>
</dbReference>
<dbReference type="InterPro" id="IPR013022">
    <property type="entry name" value="Xyl_isomerase-like_TIM-brl"/>
</dbReference>
<dbReference type="PANTHER" id="PTHR12110">
    <property type="entry name" value="HYDROXYPYRUVATE ISOMERASE"/>
    <property type="match status" value="1"/>
</dbReference>
<accession>A0AAU8DN23</accession>
<gene>
    <name evidence="2" type="ORF">ABLG96_19695</name>
</gene>
<dbReference type="AlphaFoldDB" id="A0AAU8DN23"/>
<evidence type="ECO:0000259" key="1">
    <source>
        <dbReference type="Pfam" id="PF01261"/>
    </source>
</evidence>
<evidence type="ECO:0000313" key="2">
    <source>
        <dbReference type="EMBL" id="XCG63394.1"/>
    </source>
</evidence>
<keyword evidence="2" id="KW-0413">Isomerase</keyword>
<reference evidence="2" key="1">
    <citation type="submission" date="2024-05" db="EMBL/GenBank/DDBJ databases">
        <authorList>
            <person name="Cai S.Y."/>
            <person name="Jin L.M."/>
            <person name="Li H.R."/>
        </authorList>
    </citation>
    <scope>NUCLEOTIDE SEQUENCE</scope>
    <source>
        <strain evidence="2">A5-74</strain>
    </source>
</reference>
<dbReference type="Gene3D" id="3.20.20.150">
    <property type="entry name" value="Divalent-metal-dependent TIM barrel enzymes"/>
    <property type="match status" value="1"/>
</dbReference>
<dbReference type="InterPro" id="IPR050312">
    <property type="entry name" value="IolE/XylAMocC-like"/>
</dbReference>
<dbReference type="GO" id="GO:0016853">
    <property type="term" value="F:isomerase activity"/>
    <property type="evidence" value="ECO:0007669"/>
    <property type="project" value="UniProtKB-KW"/>
</dbReference>
<organism evidence="2">
    <name type="scientific">Nakamurella sp. A5-74</name>
    <dbReference type="NCBI Taxonomy" id="3158264"/>
    <lineage>
        <taxon>Bacteria</taxon>
        <taxon>Bacillati</taxon>
        <taxon>Actinomycetota</taxon>
        <taxon>Actinomycetes</taxon>
        <taxon>Nakamurellales</taxon>
        <taxon>Nakamurellaceae</taxon>
        <taxon>Nakamurella</taxon>
    </lineage>
</organism>
<dbReference type="RefSeq" id="WP_353649009.1">
    <property type="nucleotide sequence ID" value="NZ_CP159218.1"/>
</dbReference>
<proteinExistence type="predicted"/>
<feature type="domain" description="Xylose isomerase-like TIM barrel" evidence="1">
    <location>
        <begin position="23"/>
        <end position="264"/>
    </location>
</feature>
<dbReference type="PANTHER" id="PTHR12110:SF41">
    <property type="entry name" value="INOSOSE DEHYDRATASE"/>
    <property type="match status" value="1"/>
</dbReference>
<protein>
    <submittedName>
        <fullName evidence="2">Sugar phosphate isomerase/epimerase</fullName>
    </submittedName>
</protein>
<dbReference type="EMBL" id="CP159218">
    <property type="protein sequence ID" value="XCG63394.1"/>
    <property type="molecule type" value="Genomic_DNA"/>
</dbReference>
<dbReference type="Pfam" id="PF01261">
    <property type="entry name" value="AP_endonuc_2"/>
    <property type="match status" value="1"/>
</dbReference>
<dbReference type="InterPro" id="IPR036237">
    <property type="entry name" value="Xyl_isomerase-like_sf"/>
</dbReference>
<name>A0AAU8DN23_9ACTN</name>